<protein>
    <recommendedName>
        <fullName evidence="7">Pectate lyase</fullName>
    </recommendedName>
</protein>
<evidence type="ECO:0000313" key="6">
    <source>
        <dbReference type="Proteomes" id="UP000317429"/>
    </source>
</evidence>
<reference evidence="5 6" key="1">
    <citation type="submission" date="2019-02" db="EMBL/GenBank/DDBJ databases">
        <title>Deep-cultivation of Planctomycetes and their phenomic and genomic characterization uncovers novel biology.</title>
        <authorList>
            <person name="Wiegand S."/>
            <person name="Jogler M."/>
            <person name="Boedeker C."/>
            <person name="Pinto D."/>
            <person name="Vollmers J."/>
            <person name="Rivas-Marin E."/>
            <person name="Kohn T."/>
            <person name="Peeters S.H."/>
            <person name="Heuer A."/>
            <person name="Rast P."/>
            <person name="Oberbeckmann S."/>
            <person name="Bunk B."/>
            <person name="Jeske O."/>
            <person name="Meyerdierks A."/>
            <person name="Storesund J.E."/>
            <person name="Kallscheuer N."/>
            <person name="Luecker S."/>
            <person name="Lage O.M."/>
            <person name="Pohl T."/>
            <person name="Merkel B.J."/>
            <person name="Hornburger P."/>
            <person name="Mueller R.-W."/>
            <person name="Bruemmer F."/>
            <person name="Labrenz M."/>
            <person name="Spormann A.M."/>
            <person name="Op den Camp H."/>
            <person name="Overmann J."/>
            <person name="Amann R."/>
            <person name="Jetten M.S.M."/>
            <person name="Mascher T."/>
            <person name="Medema M.H."/>
            <person name="Devos D.P."/>
            <person name="Kaster A.-K."/>
            <person name="Ovreas L."/>
            <person name="Rohde M."/>
            <person name="Galperin M.Y."/>
            <person name="Jogler C."/>
        </authorList>
    </citation>
    <scope>NUCLEOTIDE SEQUENCE [LARGE SCALE GENOMIC DNA]</scope>
    <source>
        <strain evidence="5 6">Pla175</strain>
    </source>
</reference>
<dbReference type="PANTHER" id="PTHR42970:SF1">
    <property type="entry name" value="PECTATE LYASE C-RELATED"/>
    <property type="match status" value="1"/>
</dbReference>
<dbReference type="OrthoDB" id="9804686at2"/>
<dbReference type="RefSeq" id="WP_145288824.1">
    <property type="nucleotide sequence ID" value="NZ_CP036291.1"/>
</dbReference>
<evidence type="ECO:0000256" key="2">
    <source>
        <dbReference type="ARBA" id="ARBA00023180"/>
    </source>
</evidence>
<dbReference type="PANTHER" id="PTHR42970">
    <property type="entry name" value="PECTATE LYASE C-RELATED"/>
    <property type="match status" value="1"/>
</dbReference>
<accession>A0A518DFZ0</accession>
<evidence type="ECO:0000256" key="3">
    <source>
        <dbReference type="SAM" id="MobiDB-lite"/>
    </source>
</evidence>
<sequence length="732" mass="78693" precursor="true">MKCAFRMMLIVATTYLAAPLVRAEAPIRIDLSASTGRGDAETQGWIEWEVAGAPEVNAQFGSVGVALRAADGNVMGFLHKKGLATGASVASDGITSTGPLQIELTGLAPGRHSLVTYHNRVSSAGGRKLKLSVGGSDSVCSPSLSAPDDADAASNYVEFTVVDGAPVVARLESLGEAIADGVVLNAIEVDGADPHHRAAKPVPNDFDEHTDGGACKIELAWRAPESAAKFRIYLNHDRDNRKARVAATQESGFLGETTAPRLAIKVSAHDSLEHYCWRVDTIDSEGVVTRGDVWSFRIRHLAFPGAEGYGRFAIGGRGGRVIKVTNLDDSGPGSLRAALEADGPRTVVFDVSGRIVLKDRLIVRNDYVTVAGQTSPGRGICVSNYNLGLLGANDAVLRFLRVRPGDTAGETLDGMGLASCDHSIIDHCSISWTQDESFSSRGAKNITLQRTLISEALNIAGHRKYEEGSAHGFAASIGGDIGSFHHNLLAHCAGRNWSLAGSVDQANIHAGRLDIRNNVVYNWGYRTTDGGAKQVQFVNNYYKPGPATTVFHLLKPERNHAFGPQDYYVSGNVMEGRYDGTVPWEGVVAPKDEPLAEFVYDEPFWKPYVATQTAEQAYRDVLADVGCNVPVLDDHDKRVIRETRTTTVTYKGSRSGLPGLPDSQSDVGGWDDYPEVHRDSDWDSDGDGMPNAWEAAHGFDPKNPVDGLEDADGDGYTNLEDFLNHLAGRGDR</sequence>
<evidence type="ECO:0000313" key="5">
    <source>
        <dbReference type="EMBL" id="QDU90403.1"/>
    </source>
</evidence>
<organism evidence="5 6">
    <name type="scientific">Pirellulimonas nuda</name>
    <dbReference type="NCBI Taxonomy" id="2528009"/>
    <lineage>
        <taxon>Bacteria</taxon>
        <taxon>Pseudomonadati</taxon>
        <taxon>Planctomycetota</taxon>
        <taxon>Planctomycetia</taxon>
        <taxon>Pirellulales</taxon>
        <taxon>Lacipirellulaceae</taxon>
        <taxon>Pirellulimonas</taxon>
    </lineage>
</organism>
<evidence type="ECO:0000256" key="4">
    <source>
        <dbReference type="SAM" id="SignalP"/>
    </source>
</evidence>
<proteinExistence type="predicted"/>
<keyword evidence="4" id="KW-0732">Signal</keyword>
<evidence type="ECO:0008006" key="7">
    <source>
        <dbReference type="Google" id="ProtNLM"/>
    </source>
</evidence>
<evidence type="ECO:0000256" key="1">
    <source>
        <dbReference type="ARBA" id="ARBA00022723"/>
    </source>
</evidence>
<feature type="chain" id="PRO_5021777315" description="Pectate lyase" evidence="4">
    <location>
        <begin position="18"/>
        <end position="732"/>
    </location>
</feature>
<dbReference type="EMBL" id="CP036291">
    <property type="protein sequence ID" value="QDU90403.1"/>
    <property type="molecule type" value="Genomic_DNA"/>
</dbReference>
<keyword evidence="1" id="KW-0479">Metal-binding</keyword>
<feature type="region of interest" description="Disordered" evidence="3">
    <location>
        <begin position="676"/>
        <end position="716"/>
    </location>
</feature>
<name>A0A518DFZ0_9BACT</name>
<dbReference type="InterPro" id="IPR011050">
    <property type="entry name" value="Pectin_lyase_fold/virulence"/>
</dbReference>
<dbReference type="InterPro" id="IPR012334">
    <property type="entry name" value="Pectin_lyas_fold"/>
</dbReference>
<keyword evidence="6" id="KW-1185">Reference proteome</keyword>
<feature type="signal peptide" evidence="4">
    <location>
        <begin position="1"/>
        <end position="17"/>
    </location>
</feature>
<keyword evidence="2" id="KW-0325">Glycoprotein</keyword>
<dbReference type="GO" id="GO:0046872">
    <property type="term" value="F:metal ion binding"/>
    <property type="evidence" value="ECO:0007669"/>
    <property type="project" value="UniProtKB-KW"/>
</dbReference>
<dbReference type="Proteomes" id="UP000317429">
    <property type="component" value="Chromosome"/>
</dbReference>
<dbReference type="InterPro" id="IPR052063">
    <property type="entry name" value="Polysaccharide_Lyase_1"/>
</dbReference>
<gene>
    <name evidence="5" type="ORF">Pla175_38070</name>
</gene>
<dbReference type="KEGG" id="pnd:Pla175_38070"/>
<dbReference type="AlphaFoldDB" id="A0A518DFZ0"/>
<dbReference type="Gene3D" id="2.160.20.10">
    <property type="entry name" value="Single-stranded right-handed beta-helix, Pectin lyase-like"/>
    <property type="match status" value="1"/>
</dbReference>
<dbReference type="SUPFAM" id="SSF51126">
    <property type="entry name" value="Pectin lyase-like"/>
    <property type="match status" value="1"/>
</dbReference>